<feature type="domain" description="Clp R" evidence="8">
    <location>
        <begin position="1"/>
        <end position="66"/>
    </location>
</feature>
<evidence type="ECO:0000256" key="6">
    <source>
        <dbReference type="PROSITE-ProRule" id="PRU01251"/>
    </source>
</evidence>
<dbReference type="InterPro" id="IPR043133">
    <property type="entry name" value="GTP-CH-I_C/QueF"/>
</dbReference>
<evidence type="ECO:0000259" key="8">
    <source>
        <dbReference type="PROSITE" id="PS51903"/>
    </source>
</evidence>
<gene>
    <name evidence="9" type="ORF">GCM10008938_16610</name>
</gene>
<dbReference type="SUPFAM" id="SSF81923">
    <property type="entry name" value="Double Clp-N motif"/>
    <property type="match status" value="1"/>
</dbReference>
<keyword evidence="10" id="KW-1185">Reference proteome</keyword>
<comment type="catalytic activity">
    <reaction evidence="1 7">
        <text>7,8-dihydroneopterin = 6-hydroxymethyl-7,8-dihydropterin + glycolaldehyde</text>
        <dbReference type="Rhea" id="RHEA:10540"/>
        <dbReference type="ChEBI" id="CHEBI:17001"/>
        <dbReference type="ChEBI" id="CHEBI:17071"/>
        <dbReference type="ChEBI" id="CHEBI:44841"/>
        <dbReference type="EC" id="4.1.2.25"/>
    </reaction>
</comment>
<dbReference type="SMART" id="SM00905">
    <property type="entry name" value="FolB"/>
    <property type="match status" value="1"/>
</dbReference>
<comment type="similarity">
    <text evidence="3 7">Belongs to the DHNA family.</text>
</comment>
<dbReference type="Gene3D" id="1.10.1780.10">
    <property type="entry name" value="Clp, N-terminal domain"/>
    <property type="match status" value="1"/>
</dbReference>
<evidence type="ECO:0000256" key="4">
    <source>
        <dbReference type="ARBA" id="ARBA00022909"/>
    </source>
</evidence>
<dbReference type="Proteomes" id="UP000632222">
    <property type="component" value="Unassembled WGS sequence"/>
</dbReference>
<comment type="caution">
    <text evidence="9">The sequence shown here is derived from an EMBL/GenBank/DDBJ whole genome shotgun (WGS) entry which is preliminary data.</text>
</comment>
<proteinExistence type="inferred from homology"/>
<dbReference type="RefSeq" id="WP_189002212.1">
    <property type="nucleotide sequence ID" value="NZ_BMOD01000004.1"/>
</dbReference>
<organism evidence="9 10">
    <name type="scientific">Deinococcus roseus</name>
    <dbReference type="NCBI Taxonomy" id="392414"/>
    <lineage>
        <taxon>Bacteria</taxon>
        <taxon>Thermotogati</taxon>
        <taxon>Deinococcota</taxon>
        <taxon>Deinococci</taxon>
        <taxon>Deinococcales</taxon>
        <taxon>Deinococcaceae</taxon>
        <taxon>Deinococcus</taxon>
    </lineage>
</organism>
<evidence type="ECO:0000256" key="3">
    <source>
        <dbReference type="ARBA" id="ARBA00005708"/>
    </source>
</evidence>
<dbReference type="Pfam" id="PF02861">
    <property type="entry name" value="Clp_N"/>
    <property type="match status" value="1"/>
</dbReference>
<keyword evidence="4 7" id="KW-0289">Folate biosynthesis</keyword>
<dbReference type="NCBIfam" id="TIGR00526">
    <property type="entry name" value="folB_dom"/>
    <property type="match status" value="1"/>
</dbReference>
<comment type="function">
    <text evidence="7">Catalyzes the conversion of 7,8-dihydroneopterin to 6-hydroxymethyl-7,8-dihydropterin.</text>
</comment>
<dbReference type="EC" id="4.1.2.25" evidence="7"/>
<dbReference type="Pfam" id="PF02152">
    <property type="entry name" value="FolB"/>
    <property type="match status" value="1"/>
</dbReference>
<keyword evidence="6" id="KW-0677">Repeat</keyword>
<dbReference type="InterPro" id="IPR006157">
    <property type="entry name" value="FolB_dom"/>
</dbReference>
<evidence type="ECO:0000256" key="7">
    <source>
        <dbReference type="RuleBase" id="RU362079"/>
    </source>
</evidence>
<dbReference type="Gene3D" id="3.30.1130.10">
    <property type="match status" value="1"/>
</dbReference>
<accession>A0ABQ2CZ78</accession>
<dbReference type="InterPro" id="IPR036628">
    <property type="entry name" value="Clp_N_dom_sf"/>
</dbReference>
<name>A0ABQ2CZ78_9DEIO</name>
<dbReference type="CDD" id="cd00534">
    <property type="entry name" value="DHNA_DHNTPE"/>
    <property type="match status" value="1"/>
</dbReference>
<evidence type="ECO:0000313" key="9">
    <source>
        <dbReference type="EMBL" id="GGJ31156.1"/>
    </source>
</evidence>
<reference evidence="10" key="1">
    <citation type="journal article" date="2019" name="Int. J. Syst. Evol. Microbiol.">
        <title>The Global Catalogue of Microorganisms (GCM) 10K type strain sequencing project: providing services to taxonomists for standard genome sequencing and annotation.</title>
        <authorList>
            <consortium name="The Broad Institute Genomics Platform"/>
            <consortium name="The Broad Institute Genome Sequencing Center for Infectious Disease"/>
            <person name="Wu L."/>
            <person name="Ma J."/>
        </authorList>
    </citation>
    <scope>NUCLEOTIDE SEQUENCE [LARGE SCALE GENOMIC DNA]</scope>
    <source>
        <strain evidence="10">JCM 14370</strain>
    </source>
</reference>
<comment type="pathway">
    <text evidence="2 7">Cofactor biosynthesis; tetrahydrofolate biosynthesis; 2-amino-4-hydroxy-6-hydroxymethyl-7,8-dihydropteridine diphosphate from 7,8-dihydroneopterin triphosphate: step 3/4.</text>
</comment>
<dbReference type="PANTHER" id="PTHR42844:SF1">
    <property type="entry name" value="DIHYDRONEOPTERIN ALDOLASE 1-RELATED"/>
    <property type="match status" value="1"/>
</dbReference>
<keyword evidence="5 7" id="KW-0456">Lyase</keyword>
<dbReference type="NCBIfam" id="TIGR00525">
    <property type="entry name" value="folB"/>
    <property type="match status" value="1"/>
</dbReference>
<protein>
    <recommendedName>
        <fullName evidence="7">7,8-dihydroneopterin aldolase</fullName>
        <ecNumber evidence="7">4.1.2.25</ecNumber>
    </recommendedName>
</protein>
<dbReference type="InterPro" id="IPR006156">
    <property type="entry name" value="Dihydroneopterin_aldolase"/>
</dbReference>
<dbReference type="SUPFAM" id="SSF55620">
    <property type="entry name" value="Tetrahydrobiopterin biosynthesis enzymes-like"/>
    <property type="match status" value="1"/>
</dbReference>
<dbReference type="InterPro" id="IPR004176">
    <property type="entry name" value="Clp_R_N"/>
</dbReference>
<dbReference type="PROSITE" id="PS51903">
    <property type="entry name" value="CLP_R"/>
    <property type="match status" value="1"/>
</dbReference>
<dbReference type="EMBL" id="BMOD01000004">
    <property type="protein sequence ID" value="GGJ31156.1"/>
    <property type="molecule type" value="Genomic_DNA"/>
</dbReference>
<evidence type="ECO:0000313" key="10">
    <source>
        <dbReference type="Proteomes" id="UP000632222"/>
    </source>
</evidence>
<evidence type="ECO:0000256" key="5">
    <source>
        <dbReference type="ARBA" id="ARBA00023239"/>
    </source>
</evidence>
<sequence length="265" mass="30149">MQYSNAARTAFQHAREEAHALGHYEVLMEHLLLGLLREKYPFQTLLTDYGFTLDILRKRLTRIFPPATKRDQASISMSSGVREVMETASVVAKELNSPDILPEHLLISALEALHNRPIFDGLNDEGLRAAIRYHYSAEKVAPVLSNQPLGKVVLSGLEFHGRHGVYQEETRLGARFVVDAELGFDYAGIPDHVDSTIDYEKVYRTVQDEVTAKSYYLIEVLANSIADRLMMEQPKLQKLLIRVHKPHAPLPGVFRDVYAEVERRR</sequence>
<evidence type="ECO:0000256" key="1">
    <source>
        <dbReference type="ARBA" id="ARBA00001353"/>
    </source>
</evidence>
<evidence type="ECO:0000256" key="2">
    <source>
        <dbReference type="ARBA" id="ARBA00005013"/>
    </source>
</evidence>
<dbReference type="PANTHER" id="PTHR42844">
    <property type="entry name" value="DIHYDRONEOPTERIN ALDOLASE 1-RELATED"/>
    <property type="match status" value="1"/>
</dbReference>